<dbReference type="InterPro" id="IPR004675">
    <property type="entry name" value="AhpD_core"/>
</dbReference>
<dbReference type="InterPro" id="IPR003779">
    <property type="entry name" value="CMD-like"/>
</dbReference>
<proteinExistence type="predicted"/>
<gene>
    <name evidence="2" type="ORF">C7H85_18000</name>
</gene>
<dbReference type="InterPro" id="IPR029032">
    <property type="entry name" value="AhpD-like"/>
</dbReference>
<dbReference type="RefSeq" id="WP_106731095.1">
    <property type="nucleotide sequence ID" value="NZ_PXYG01000011.1"/>
</dbReference>
<dbReference type="GO" id="GO:0051920">
    <property type="term" value="F:peroxiredoxin activity"/>
    <property type="evidence" value="ECO:0007669"/>
    <property type="project" value="InterPro"/>
</dbReference>
<dbReference type="SUPFAM" id="SSF69118">
    <property type="entry name" value="AhpD-like"/>
    <property type="match status" value="1"/>
</dbReference>
<evidence type="ECO:0000313" key="3">
    <source>
        <dbReference type="Proteomes" id="UP000240243"/>
    </source>
</evidence>
<name>A0A2P7QTS5_9GAMM</name>
<dbReference type="OrthoDB" id="9801997at2"/>
<feature type="domain" description="Carboxymuconolactone decarboxylase-like" evidence="1">
    <location>
        <begin position="17"/>
        <end position="97"/>
    </location>
</feature>
<keyword evidence="3" id="KW-1185">Reference proteome</keyword>
<accession>A0A2P7QTS5</accession>
<organism evidence="2 3">
    <name type="scientific">Zobellella endophytica</name>
    <dbReference type="NCBI Taxonomy" id="2116700"/>
    <lineage>
        <taxon>Bacteria</taxon>
        <taxon>Pseudomonadati</taxon>
        <taxon>Pseudomonadota</taxon>
        <taxon>Gammaproteobacteria</taxon>
        <taxon>Aeromonadales</taxon>
        <taxon>Aeromonadaceae</taxon>
        <taxon>Zobellella</taxon>
    </lineage>
</organism>
<dbReference type="PANTHER" id="PTHR34846">
    <property type="entry name" value="4-CARBOXYMUCONOLACTONE DECARBOXYLASE FAMILY PROTEIN (AFU_ORTHOLOGUE AFUA_6G11590)"/>
    <property type="match status" value="1"/>
</dbReference>
<evidence type="ECO:0000259" key="1">
    <source>
        <dbReference type="Pfam" id="PF02627"/>
    </source>
</evidence>
<dbReference type="Gene3D" id="1.20.1290.10">
    <property type="entry name" value="AhpD-like"/>
    <property type="match status" value="1"/>
</dbReference>
<dbReference type="Proteomes" id="UP000240243">
    <property type="component" value="Unassembled WGS sequence"/>
</dbReference>
<dbReference type="Pfam" id="PF02627">
    <property type="entry name" value="CMD"/>
    <property type="match status" value="1"/>
</dbReference>
<dbReference type="EMBL" id="PXYG01000011">
    <property type="protein sequence ID" value="PSJ41373.1"/>
    <property type="molecule type" value="Genomic_DNA"/>
</dbReference>
<protein>
    <submittedName>
        <fullName evidence="2">Carboxymuconolactone decarboxylase</fullName>
    </submittedName>
</protein>
<comment type="caution">
    <text evidence="2">The sequence shown here is derived from an EMBL/GenBank/DDBJ whole genome shotgun (WGS) entry which is preliminary data.</text>
</comment>
<evidence type="ECO:0000313" key="2">
    <source>
        <dbReference type="EMBL" id="PSJ41373.1"/>
    </source>
</evidence>
<dbReference type="NCBIfam" id="TIGR00778">
    <property type="entry name" value="ahpD_dom"/>
    <property type="match status" value="1"/>
</dbReference>
<dbReference type="PANTHER" id="PTHR34846:SF10">
    <property type="entry name" value="CYTOPLASMIC PROTEIN"/>
    <property type="match status" value="1"/>
</dbReference>
<sequence length="159" mass="17529">MSVRIDYRQVAPGAVRAMLGLEQYLTGQKGEQGLPPSLLELVKIRVSQLNGCAYCLDMHTKDARAAGESEQRLYLLGAWEEAPCFDPREKAALAWAEGLTLQAQQGVTEELFRRARQQFSERQLADLTLAIVAINGWNRFAVALGAEVGSYRAGKHLPA</sequence>
<dbReference type="AlphaFoldDB" id="A0A2P7QTS5"/>
<reference evidence="2 3" key="1">
    <citation type="submission" date="2018-03" db="EMBL/GenBank/DDBJ databases">
        <title>The draft genome of Zobellella sp. 59N8.</title>
        <authorList>
            <person name="Liu L."/>
            <person name="Li L."/>
            <person name="Zhang X."/>
            <person name="Liang L."/>
            <person name="Wang T."/>
        </authorList>
    </citation>
    <scope>NUCLEOTIDE SEQUENCE [LARGE SCALE GENOMIC DNA]</scope>
    <source>
        <strain evidence="2 3">59N8</strain>
    </source>
</reference>